<dbReference type="Gene3D" id="1.10.150.130">
    <property type="match status" value="1"/>
</dbReference>
<keyword evidence="3 5" id="KW-0238">DNA-binding</keyword>
<keyword evidence="4" id="KW-0233">DNA recombination</keyword>
<dbReference type="EMBL" id="CP134847">
    <property type="protein sequence ID" value="WNL17949.1"/>
    <property type="molecule type" value="Genomic_DNA"/>
</dbReference>
<keyword evidence="2" id="KW-0229">DNA integration</keyword>
<name>A0AA96CZQ4_9BACT</name>
<dbReference type="SUPFAM" id="SSF56349">
    <property type="entry name" value="DNA breaking-rejoining enzymes"/>
    <property type="match status" value="1"/>
</dbReference>
<dbReference type="InterPro" id="IPR011010">
    <property type="entry name" value="DNA_brk_join_enz"/>
</dbReference>
<protein>
    <submittedName>
        <fullName evidence="8">Tyrosine-type recombinase/integrase</fullName>
    </submittedName>
</protein>
<dbReference type="Gene3D" id="1.10.443.10">
    <property type="entry name" value="Intergrase catalytic core"/>
    <property type="match status" value="1"/>
</dbReference>
<dbReference type="CDD" id="cd00397">
    <property type="entry name" value="DNA_BRE_C"/>
    <property type="match status" value="1"/>
</dbReference>
<dbReference type="InterPro" id="IPR010998">
    <property type="entry name" value="Integrase_recombinase_N"/>
</dbReference>
<reference evidence="8" key="1">
    <citation type="submission" date="2023-09" db="EMBL/GenBank/DDBJ databases">
        <title>Arcobacter tbilisiensis sp. nov. isolated from chicken meat in Tbilisi, Georgia.</title>
        <authorList>
            <person name="Matthias R."/>
            <person name="Zautner A.E."/>
        </authorList>
    </citation>
    <scope>NUCLEOTIDE SEQUENCE</scope>
    <source>
        <strain evidence="8">LEO 107</strain>
        <plasmid evidence="8">p133_LEO_107</plasmid>
    </source>
</reference>
<evidence type="ECO:0000256" key="5">
    <source>
        <dbReference type="PROSITE-ProRule" id="PRU01248"/>
    </source>
</evidence>
<dbReference type="GO" id="GO:0006310">
    <property type="term" value="P:DNA recombination"/>
    <property type="evidence" value="ECO:0007669"/>
    <property type="project" value="UniProtKB-KW"/>
</dbReference>
<dbReference type="GO" id="GO:0003677">
    <property type="term" value="F:DNA binding"/>
    <property type="evidence" value="ECO:0007669"/>
    <property type="project" value="UniProtKB-UniRule"/>
</dbReference>
<dbReference type="GO" id="GO:0015074">
    <property type="term" value="P:DNA integration"/>
    <property type="evidence" value="ECO:0007669"/>
    <property type="project" value="UniProtKB-KW"/>
</dbReference>
<evidence type="ECO:0000256" key="1">
    <source>
        <dbReference type="ARBA" id="ARBA00008857"/>
    </source>
</evidence>
<dbReference type="InterPro" id="IPR050090">
    <property type="entry name" value="Tyrosine_recombinase_XerCD"/>
</dbReference>
<dbReference type="Pfam" id="PF00589">
    <property type="entry name" value="Phage_integrase"/>
    <property type="match status" value="1"/>
</dbReference>
<dbReference type="InterPro" id="IPR002104">
    <property type="entry name" value="Integrase_catalytic"/>
</dbReference>
<evidence type="ECO:0000256" key="2">
    <source>
        <dbReference type="ARBA" id="ARBA00022908"/>
    </source>
</evidence>
<keyword evidence="8" id="KW-0614">Plasmid</keyword>
<dbReference type="PROSITE" id="PS51898">
    <property type="entry name" value="TYR_RECOMBINASE"/>
    <property type="match status" value="1"/>
</dbReference>
<proteinExistence type="inferred from homology"/>
<comment type="similarity">
    <text evidence="1">Belongs to the 'phage' integrase family.</text>
</comment>
<dbReference type="InterPro" id="IPR044068">
    <property type="entry name" value="CB"/>
</dbReference>
<feature type="domain" description="Core-binding (CB)" evidence="7">
    <location>
        <begin position="8"/>
        <end position="99"/>
    </location>
</feature>
<accession>A0AA96CZQ4</accession>
<gene>
    <name evidence="8" type="ORF">RJG54_11990</name>
</gene>
<organism evidence="8">
    <name type="scientific">Arcobacter sp. AZ-2023</name>
    <dbReference type="NCBI Taxonomy" id="3074453"/>
    <lineage>
        <taxon>Bacteria</taxon>
        <taxon>Pseudomonadati</taxon>
        <taxon>Campylobacterota</taxon>
        <taxon>Epsilonproteobacteria</taxon>
        <taxon>Campylobacterales</taxon>
        <taxon>Arcobacteraceae</taxon>
        <taxon>Arcobacter</taxon>
    </lineage>
</organism>
<dbReference type="PANTHER" id="PTHR30349:SF64">
    <property type="entry name" value="PROPHAGE INTEGRASE INTD-RELATED"/>
    <property type="match status" value="1"/>
</dbReference>
<dbReference type="PANTHER" id="PTHR30349">
    <property type="entry name" value="PHAGE INTEGRASE-RELATED"/>
    <property type="match status" value="1"/>
</dbReference>
<evidence type="ECO:0000259" key="7">
    <source>
        <dbReference type="PROSITE" id="PS51900"/>
    </source>
</evidence>
<dbReference type="AlphaFoldDB" id="A0AA96CZQ4"/>
<evidence type="ECO:0000256" key="3">
    <source>
        <dbReference type="ARBA" id="ARBA00023125"/>
    </source>
</evidence>
<dbReference type="PROSITE" id="PS51900">
    <property type="entry name" value="CB"/>
    <property type="match status" value="1"/>
</dbReference>
<evidence type="ECO:0000313" key="8">
    <source>
        <dbReference type="EMBL" id="WNL17949.1"/>
    </source>
</evidence>
<feature type="domain" description="Tyr recombinase" evidence="6">
    <location>
        <begin position="121"/>
        <end position="300"/>
    </location>
</feature>
<geneLocation type="plasmid" evidence="8">
    <name>p133_LEO_107</name>
</geneLocation>
<dbReference type="InterPro" id="IPR013762">
    <property type="entry name" value="Integrase-like_cat_sf"/>
</dbReference>
<sequence length="306" mass="35854">MLNQNFALEVERFYGHFVNELKLTNKSKNTIISYNTTIKSFIEFIKQYDKKLNFDNFKKIDLLNFLEYKNIMLEKHTELKMSSKKLYVTHLKTFFSFINENLDTDIKLNTIFKLNIKTPARTPKGVENYDVKILENYLTNLNLNNLLNVRTSLILKILLYSGARRGEILALKIEDFKEDDELYIINTIGKGDKERILYIPLKFIQKEVNYYKNLGINYVATTKHGKVMDGSQIYRFLNNVYKKIGIKYSGAHILRHTFAKAMIAKDLNIVTVKELLGHASIQTTMIYTNPNQKEIQKSYLKSMNLK</sequence>
<evidence type="ECO:0000259" key="6">
    <source>
        <dbReference type="PROSITE" id="PS51898"/>
    </source>
</evidence>
<evidence type="ECO:0000256" key="4">
    <source>
        <dbReference type="ARBA" id="ARBA00023172"/>
    </source>
</evidence>